<reference evidence="1 2" key="1">
    <citation type="journal article" date="2022" name="Int. J. Syst. Evol. Microbiol.">
        <title>Pseudomonas aegrilactucae sp. nov. and Pseudomonas morbosilactucae sp. nov., pathogens causing bacterial rot of lettuce in Japan.</title>
        <authorList>
            <person name="Sawada H."/>
            <person name="Fujikawa T."/>
            <person name="Satou M."/>
        </authorList>
    </citation>
    <scope>NUCLEOTIDE SEQUENCE [LARGE SCALE GENOMIC DNA]</scope>
    <source>
        <strain evidence="1 2">MAFF 302030</strain>
    </source>
</reference>
<dbReference type="EMBL" id="JALQCW010000031">
    <property type="protein sequence ID" value="MCK9798790.1"/>
    <property type="molecule type" value="Genomic_DNA"/>
</dbReference>
<organism evidence="1 2">
    <name type="scientific">Pseudomonas morbosilactucae</name>
    <dbReference type="NCBI Taxonomy" id="2938197"/>
    <lineage>
        <taxon>Bacteria</taxon>
        <taxon>Pseudomonadati</taxon>
        <taxon>Pseudomonadota</taxon>
        <taxon>Gammaproteobacteria</taxon>
        <taxon>Pseudomonadales</taxon>
        <taxon>Pseudomonadaceae</taxon>
        <taxon>Pseudomonas</taxon>
    </lineage>
</organism>
<evidence type="ECO:0000313" key="2">
    <source>
        <dbReference type="Proteomes" id="UP001155059"/>
    </source>
</evidence>
<protein>
    <submittedName>
        <fullName evidence="1">Uncharacterized protein</fullName>
    </submittedName>
</protein>
<accession>A0A9X1YYF4</accession>
<comment type="caution">
    <text evidence="1">The sequence shown here is derived from an EMBL/GenBank/DDBJ whole genome shotgun (WGS) entry which is preliminary data.</text>
</comment>
<sequence length="452" mass="46940">MANVDTLDLWKKWMGELQAIALPAGIGPQQQFSAGSTTLNIDLGNSEPAVGNYYIHGLGDVVPANSPSYSAGSSLLSSYATFLDWIDPGAVLNPNLTSQVNIATANLNSAQDTFTTAQGKAFSAYNTAKNIFPNIPAFQDWVGQNYPAYVSANNALIGAASAYDSLMIQVYGPGYTVLQQARTKVGLNGAQSLLGQNAFNMKVASGSIAPPGSQPVTIGGNAPTPTSDLVFSLAPSYALQAFGTKYSEWQAASVAGKHQAGGSIRITSSSNSYSLDQFGWSASANASLFGDFFNFSLGGSTSGQKTSINTSSSDFSLQVDFTGLGSFFIAPGQWWDAGLVALNHNRLKSGAPAFFGDGGALSAIATQVVLGFEPTVTLTMNANDYSNVKSNWQANTTTSIGIGPFRLGSLSTSTNGSKQDIKFNDASASVTIGPLSSTVPILLGVISNKLGV</sequence>
<dbReference type="RefSeq" id="WP_268265440.1">
    <property type="nucleotide sequence ID" value="NZ_JALQCW010000031.1"/>
</dbReference>
<name>A0A9X1YYF4_9PSED</name>
<reference evidence="1 2" key="2">
    <citation type="journal article" date="2023" name="Plant Pathol.">
        <title>Dismantling and reorganizing Pseudomonas marginalis sensu#lato.</title>
        <authorList>
            <person name="Sawada H."/>
            <person name="Fujikawa T."/>
            <person name="Satou M."/>
        </authorList>
    </citation>
    <scope>NUCLEOTIDE SEQUENCE [LARGE SCALE GENOMIC DNA]</scope>
    <source>
        <strain evidence="1 2">MAFF 302030</strain>
    </source>
</reference>
<evidence type="ECO:0000313" key="1">
    <source>
        <dbReference type="EMBL" id="MCK9798790.1"/>
    </source>
</evidence>
<dbReference type="AlphaFoldDB" id="A0A9X1YYF4"/>
<gene>
    <name evidence="1" type="ORF">M1B34_13920</name>
</gene>
<proteinExistence type="predicted"/>
<dbReference type="Proteomes" id="UP001155059">
    <property type="component" value="Unassembled WGS sequence"/>
</dbReference>